<evidence type="ECO:0000313" key="7">
    <source>
        <dbReference type="EMBL" id="SNT25110.1"/>
    </source>
</evidence>
<evidence type="ECO:0000256" key="1">
    <source>
        <dbReference type="ARBA" id="ARBA00004651"/>
    </source>
</evidence>
<organism evidence="7 8">
    <name type="scientific">Noviherbaspirillum humi</name>
    <dbReference type="NCBI Taxonomy" id="1688639"/>
    <lineage>
        <taxon>Bacteria</taxon>
        <taxon>Pseudomonadati</taxon>
        <taxon>Pseudomonadota</taxon>
        <taxon>Betaproteobacteria</taxon>
        <taxon>Burkholderiales</taxon>
        <taxon>Oxalobacteraceae</taxon>
        <taxon>Noviherbaspirillum</taxon>
    </lineage>
</organism>
<dbReference type="OrthoDB" id="5998304at2"/>
<keyword evidence="2" id="KW-1003">Cell membrane</keyword>
<accession>A0A239L480</accession>
<comment type="subcellular location">
    <subcellularLocation>
        <location evidence="1">Cell membrane</location>
        <topology evidence="1">Multi-pass membrane protein</topology>
    </subcellularLocation>
</comment>
<sequence>MNAREAGAGEGRRQAGPAWRQWLGRAAKLAFFALVAWLLLTQARDIDWQRVLAGLQQRRPASLWLAGALAAASFGLYSCFDLLGRHYTRHGLGVGRTMAVNFISYVFNLNLGSLVGGVGFRFRLYAGLGLDTARIAQITALSMLTNWIGYLLLAGVAFVLWPLRLPPQWHVGPAALRVIGGLLLGVVCAYVALCAFSRRRQWRLRGVELRLPSQRLAGLQLLMSCANWMLIAAIIHALFDGALDYPTVLAVLLVAAIAGVITHVPAGLGVLEAVFIGLLAPPLAKADVLATLIAYRAIYYLAPLALATVLYLLMEAGSARRRGSR</sequence>
<feature type="transmembrane region" description="Helical" evidence="6">
    <location>
        <begin position="143"/>
        <end position="163"/>
    </location>
</feature>
<evidence type="ECO:0000256" key="6">
    <source>
        <dbReference type="SAM" id="Phobius"/>
    </source>
</evidence>
<feature type="transmembrane region" description="Helical" evidence="6">
    <location>
        <begin position="216"/>
        <end position="239"/>
    </location>
</feature>
<keyword evidence="5 6" id="KW-0472">Membrane</keyword>
<feature type="transmembrane region" description="Helical" evidence="6">
    <location>
        <begin position="292"/>
        <end position="314"/>
    </location>
</feature>
<feature type="transmembrane region" description="Helical" evidence="6">
    <location>
        <begin position="251"/>
        <end position="280"/>
    </location>
</feature>
<evidence type="ECO:0000256" key="5">
    <source>
        <dbReference type="ARBA" id="ARBA00023136"/>
    </source>
</evidence>
<proteinExistence type="predicted"/>
<keyword evidence="3 6" id="KW-0812">Transmembrane</keyword>
<reference evidence="7 8" key="1">
    <citation type="submission" date="2017-06" db="EMBL/GenBank/DDBJ databases">
        <authorList>
            <person name="Kim H.J."/>
            <person name="Triplett B.A."/>
        </authorList>
    </citation>
    <scope>NUCLEOTIDE SEQUENCE [LARGE SCALE GENOMIC DNA]</scope>
    <source>
        <strain evidence="7 8">U15</strain>
    </source>
</reference>
<evidence type="ECO:0000256" key="4">
    <source>
        <dbReference type="ARBA" id="ARBA00022989"/>
    </source>
</evidence>
<dbReference type="InterPro" id="IPR022791">
    <property type="entry name" value="L-PG_synthase/AglD"/>
</dbReference>
<protein>
    <recommendedName>
        <fullName evidence="9">Lysylphosphatidylglycerol synthase TM region</fullName>
    </recommendedName>
</protein>
<name>A0A239L480_9BURK</name>
<dbReference type="Proteomes" id="UP000198284">
    <property type="component" value="Unassembled WGS sequence"/>
</dbReference>
<feature type="transmembrane region" description="Helical" evidence="6">
    <location>
        <begin position="175"/>
        <end position="196"/>
    </location>
</feature>
<dbReference type="RefSeq" id="WP_089401235.1">
    <property type="nucleotide sequence ID" value="NZ_FZOT01000019.1"/>
</dbReference>
<dbReference type="Pfam" id="PF03706">
    <property type="entry name" value="LPG_synthase_TM"/>
    <property type="match status" value="1"/>
</dbReference>
<feature type="transmembrane region" description="Helical" evidence="6">
    <location>
        <begin position="22"/>
        <end position="40"/>
    </location>
</feature>
<evidence type="ECO:0000313" key="8">
    <source>
        <dbReference type="Proteomes" id="UP000198284"/>
    </source>
</evidence>
<dbReference type="PANTHER" id="PTHR39087:SF2">
    <property type="entry name" value="UPF0104 MEMBRANE PROTEIN MJ1595"/>
    <property type="match status" value="1"/>
</dbReference>
<feature type="transmembrane region" description="Helical" evidence="6">
    <location>
        <begin position="61"/>
        <end position="83"/>
    </location>
</feature>
<keyword evidence="4 6" id="KW-1133">Transmembrane helix</keyword>
<evidence type="ECO:0000256" key="3">
    <source>
        <dbReference type="ARBA" id="ARBA00022692"/>
    </source>
</evidence>
<dbReference type="GO" id="GO:0005886">
    <property type="term" value="C:plasma membrane"/>
    <property type="evidence" value="ECO:0007669"/>
    <property type="project" value="UniProtKB-SubCell"/>
</dbReference>
<evidence type="ECO:0008006" key="9">
    <source>
        <dbReference type="Google" id="ProtNLM"/>
    </source>
</evidence>
<evidence type="ECO:0000256" key="2">
    <source>
        <dbReference type="ARBA" id="ARBA00022475"/>
    </source>
</evidence>
<dbReference type="AlphaFoldDB" id="A0A239L480"/>
<dbReference type="EMBL" id="FZOT01000019">
    <property type="protein sequence ID" value="SNT25110.1"/>
    <property type="molecule type" value="Genomic_DNA"/>
</dbReference>
<dbReference type="PANTHER" id="PTHR39087">
    <property type="entry name" value="UPF0104 MEMBRANE PROTEIN MJ1595"/>
    <property type="match status" value="1"/>
</dbReference>
<feature type="transmembrane region" description="Helical" evidence="6">
    <location>
        <begin position="103"/>
        <end position="122"/>
    </location>
</feature>
<gene>
    <name evidence="7" type="ORF">SAMN06265795_11937</name>
</gene>
<keyword evidence="8" id="KW-1185">Reference proteome</keyword>